<keyword evidence="6" id="KW-0489">Methyltransferase</keyword>
<dbReference type="Gene3D" id="1.20.120.1630">
    <property type="match status" value="1"/>
</dbReference>
<dbReference type="Pfam" id="PF04191">
    <property type="entry name" value="PEMT"/>
    <property type="match status" value="1"/>
</dbReference>
<keyword evidence="2 5" id="KW-0812">Transmembrane</keyword>
<dbReference type="PANTHER" id="PTHR12714:SF24">
    <property type="entry name" value="SLR1182 PROTEIN"/>
    <property type="match status" value="1"/>
</dbReference>
<proteinExistence type="predicted"/>
<protein>
    <submittedName>
        <fullName evidence="6">Protein-S-isoprenylcysteine O-methyltransferase Ste14</fullName>
    </submittedName>
</protein>
<feature type="transmembrane region" description="Helical" evidence="5">
    <location>
        <begin position="37"/>
        <end position="60"/>
    </location>
</feature>
<dbReference type="GO" id="GO:0012505">
    <property type="term" value="C:endomembrane system"/>
    <property type="evidence" value="ECO:0007669"/>
    <property type="project" value="UniProtKB-SubCell"/>
</dbReference>
<dbReference type="GO" id="GO:0032259">
    <property type="term" value="P:methylation"/>
    <property type="evidence" value="ECO:0007669"/>
    <property type="project" value="UniProtKB-KW"/>
</dbReference>
<dbReference type="InterPro" id="IPR007318">
    <property type="entry name" value="Phopholipid_MeTrfase"/>
</dbReference>
<evidence type="ECO:0000256" key="4">
    <source>
        <dbReference type="ARBA" id="ARBA00023136"/>
    </source>
</evidence>
<accession>A0A1H4ERB6</accession>
<keyword evidence="6" id="KW-0808">Transferase</keyword>
<keyword evidence="3 5" id="KW-1133">Transmembrane helix</keyword>
<comment type="subcellular location">
    <subcellularLocation>
        <location evidence="1">Endomembrane system</location>
        <topology evidence="1">Multi-pass membrane protein</topology>
    </subcellularLocation>
</comment>
<dbReference type="EMBL" id="FNRJ01000009">
    <property type="protein sequence ID" value="SEA87634.1"/>
    <property type="molecule type" value="Genomic_DNA"/>
</dbReference>
<dbReference type="GO" id="GO:0008168">
    <property type="term" value="F:methyltransferase activity"/>
    <property type="evidence" value="ECO:0007669"/>
    <property type="project" value="UniProtKB-KW"/>
</dbReference>
<dbReference type="RefSeq" id="WP_091826800.1">
    <property type="nucleotide sequence ID" value="NZ_FNRJ01000009.1"/>
</dbReference>
<evidence type="ECO:0000313" key="7">
    <source>
        <dbReference type="Proteomes" id="UP000242469"/>
    </source>
</evidence>
<evidence type="ECO:0000256" key="5">
    <source>
        <dbReference type="SAM" id="Phobius"/>
    </source>
</evidence>
<evidence type="ECO:0000313" key="6">
    <source>
        <dbReference type="EMBL" id="SEA87634.1"/>
    </source>
</evidence>
<dbReference type="OrthoDB" id="9811969at2"/>
<keyword evidence="4 5" id="KW-0472">Membrane</keyword>
<evidence type="ECO:0000256" key="3">
    <source>
        <dbReference type="ARBA" id="ARBA00022989"/>
    </source>
</evidence>
<dbReference type="STRING" id="1122198.SAMN02745729_10935"/>
<keyword evidence="7" id="KW-1185">Reference proteome</keyword>
<organism evidence="6 7">
    <name type="scientific">Marinobacterium iners DSM 11526</name>
    <dbReference type="NCBI Taxonomy" id="1122198"/>
    <lineage>
        <taxon>Bacteria</taxon>
        <taxon>Pseudomonadati</taxon>
        <taxon>Pseudomonadota</taxon>
        <taxon>Gammaproteobacteria</taxon>
        <taxon>Oceanospirillales</taxon>
        <taxon>Oceanospirillaceae</taxon>
        <taxon>Marinobacterium</taxon>
    </lineage>
</organism>
<sequence length="155" mass="17784">MRKQHPLELLIPPPLVFLTAAGLGWFGAWLWPGGVLFQLPLLWILVPVVLAGVMGTLAVLHCFRARTTVHPHCPEKTSCLVAYGVFKLSRNPMYLALLLLLTAWMLQLGHLLSPLWLAGFVVYITRFQIRPEERVLQELFGEEYDAYCRTTRRWM</sequence>
<dbReference type="AlphaFoldDB" id="A0A1H4ERB6"/>
<name>A0A1H4ERB6_9GAMM</name>
<dbReference type="Proteomes" id="UP000242469">
    <property type="component" value="Unassembled WGS sequence"/>
</dbReference>
<reference evidence="7" key="1">
    <citation type="submission" date="2016-10" db="EMBL/GenBank/DDBJ databases">
        <authorList>
            <person name="Varghese N."/>
            <person name="Submissions S."/>
        </authorList>
    </citation>
    <scope>NUCLEOTIDE SEQUENCE [LARGE SCALE GENOMIC DNA]</scope>
    <source>
        <strain evidence="7">DSM 11526</strain>
    </source>
</reference>
<dbReference type="PANTHER" id="PTHR12714">
    <property type="entry name" value="PROTEIN-S ISOPRENYLCYSTEINE O-METHYLTRANSFERASE"/>
    <property type="match status" value="1"/>
</dbReference>
<evidence type="ECO:0000256" key="1">
    <source>
        <dbReference type="ARBA" id="ARBA00004127"/>
    </source>
</evidence>
<feature type="transmembrane region" description="Helical" evidence="5">
    <location>
        <begin position="9"/>
        <end position="31"/>
    </location>
</feature>
<gene>
    <name evidence="6" type="ORF">SAMN02745729_10935</name>
</gene>
<evidence type="ECO:0000256" key="2">
    <source>
        <dbReference type="ARBA" id="ARBA00022692"/>
    </source>
</evidence>
<feature type="transmembrane region" description="Helical" evidence="5">
    <location>
        <begin position="94"/>
        <end position="124"/>
    </location>
</feature>